<sequence>MLRSIDCMHWKWKNCSFAWTWMYSGHVHEPTIILGVVVSYDLWIWHALFGLSGSHNDINVLERSSIFNQLTEDRAPLVNYLIHGHNHLMGYYLADGIYPSWVTFVKTISASQGSKRKLFDNAQESARKDEERAFRVLQARFTIVRGPTRFWDQEILKDIMTAYIIMHNMIIENEQGIPQRKLTLDSHSQLLKLKNFMTNPLRALLKTLKEEWYEGKVTRHDHFDALGHIDDALNRVPT</sequence>
<dbReference type="PANTHER" id="PTHR47150:SF7">
    <property type="entry name" value="NUCLEASE"/>
    <property type="match status" value="1"/>
</dbReference>
<organism evidence="1 2">
    <name type="scientific">Dipteronia dyeriana</name>
    <dbReference type="NCBI Taxonomy" id="168575"/>
    <lineage>
        <taxon>Eukaryota</taxon>
        <taxon>Viridiplantae</taxon>
        <taxon>Streptophyta</taxon>
        <taxon>Embryophyta</taxon>
        <taxon>Tracheophyta</taxon>
        <taxon>Spermatophyta</taxon>
        <taxon>Magnoliopsida</taxon>
        <taxon>eudicotyledons</taxon>
        <taxon>Gunneridae</taxon>
        <taxon>Pentapetalae</taxon>
        <taxon>rosids</taxon>
        <taxon>malvids</taxon>
        <taxon>Sapindales</taxon>
        <taxon>Sapindaceae</taxon>
        <taxon>Hippocastanoideae</taxon>
        <taxon>Acereae</taxon>
        <taxon>Dipteronia</taxon>
    </lineage>
</organism>
<evidence type="ECO:0000313" key="1">
    <source>
        <dbReference type="EMBL" id="KAK2641159.1"/>
    </source>
</evidence>
<keyword evidence="2" id="KW-1185">Reference proteome</keyword>
<dbReference type="InterPro" id="IPR006912">
    <property type="entry name" value="Harbinger_derived_prot"/>
</dbReference>
<dbReference type="Proteomes" id="UP001280121">
    <property type="component" value="Unassembled WGS sequence"/>
</dbReference>
<gene>
    <name evidence="1" type="ORF">Ddye_022922</name>
</gene>
<accession>A0AAD9WRM8</accession>
<dbReference type="Pfam" id="PF04827">
    <property type="entry name" value="Plant_tran"/>
    <property type="match status" value="1"/>
</dbReference>
<dbReference type="EMBL" id="JANJYI010000007">
    <property type="protein sequence ID" value="KAK2641159.1"/>
    <property type="molecule type" value="Genomic_DNA"/>
</dbReference>
<proteinExistence type="predicted"/>
<name>A0AAD9WRM8_9ROSI</name>
<comment type="caution">
    <text evidence="1">The sequence shown here is derived from an EMBL/GenBank/DDBJ whole genome shotgun (WGS) entry which is preliminary data.</text>
</comment>
<evidence type="ECO:0000313" key="2">
    <source>
        <dbReference type="Proteomes" id="UP001280121"/>
    </source>
</evidence>
<protein>
    <submittedName>
        <fullName evidence="1">Uncharacterized protein</fullName>
    </submittedName>
</protein>
<dbReference type="AlphaFoldDB" id="A0AAD9WRM8"/>
<reference evidence="1" key="1">
    <citation type="journal article" date="2023" name="Plant J.">
        <title>Genome sequences and population genomics provide insights into the demographic history, inbreeding, and mutation load of two 'living fossil' tree species of Dipteronia.</title>
        <authorList>
            <person name="Feng Y."/>
            <person name="Comes H.P."/>
            <person name="Chen J."/>
            <person name="Zhu S."/>
            <person name="Lu R."/>
            <person name="Zhang X."/>
            <person name="Li P."/>
            <person name="Qiu J."/>
            <person name="Olsen K.M."/>
            <person name="Qiu Y."/>
        </authorList>
    </citation>
    <scope>NUCLEOTIDE SEQUENCE</scope>
    <source>
        <strain evidence="1">KIB01</strain>
    </source>
</reference>
<dbReference type="PANTHER" id="PTHR47150">
    <property type="entry name" value="OS12G0169200 PROTEIN"/>
    <property type="match status" value="1"/>
</dbReference>